<dbReference type="KEGG" id="arev:RVR_671"/>
<evidence type="ECO:0000313" key="1">
    <source>
        <dbReference type="EMBL" id="BBA95704.1"/>
    </source>
</evidence>
<dbReference type="AlphaFoldDB" id="A0A7U3VLM5"/>
<protein>
    <submittedName>
        <fullName evidence="1">Uncharacterized protein</fullName>
    </submittedName>
</protein>
<dbReference type="Pfam" id="PF24585">
    <property type="entry name" value="YunG"/>
    <property type="match status" value="1"/>
</dbReference>
<name>A0A7U3VLM5_9ACTN</name>
<dbReference type="Proteomes" id="UP000595703">
    <property type="component" value="Chromosome"/>
</dbReference>
<dbReference type="RefSeq" id="WP_202232196.1">
    <property type="nucleotide sequence ID" value="NZ_AP018365.1"/>
</dbReference>
<dbReference type="InterPro" id="IPR056238">
    <property type="entry name" value="YunG-like"/>
</dbReference>
<reference evidence="1 2" key="4">
    <citation type="journal article" date="2020" name="Sci. Rep.">
        <title>beta-carboline chemical signals induce reveromycin production through a LuxR family regulator in Streptomyces sp. SN-593.</title>
        <authorList>
            <person name="Panthee S."/>
            <person name="Kito N."/>
            <person name="Hayashi T."/>
            <person name="Shimizu T."/>
            <person name="Ishikawa J."/>
            <person name="Hamamoto H."/>
            <person name="Osada H."/>
            <person name="Takahashi S."/>
        </authorList>
    </citation>
    <scope>NUCLEOTIDE SEQUENCE [LARGE SCALE GENOMIC DNA]</scope>
    <source>
        <strain evidence="1 2">SN-593</strain>
    </source>
</reference>
<dbReference type="EMBL" id="AP018365">
    <property type="protein sequence ID" value="BBA95704.1"/>
    <property type="molecule type" value="Genomic_DNA"/>
</dbReference>
<gene>
    <name evidence="1" type="ORF">RVR_671</name>
</gene>
<reference evidence="1 2" key="2">
    <citation type="journal article" date="2011" name="J. Antibiot.">
        <title>Furaquinocins I and J: novel polyketide isoprenoid hybrid compounds from Streptomyces reveromyceticus SN-593.</title>
        <authorList>
            <person name="Panthee S."/>
            <person name="Takahashi S."/>
            <person name="Takagi H."/>
            <person name="Nogawa T."/>
            <person name="Oowada E."/>
            <person name="Uramoto M."/>
            <person name="Osada H."/>
        </authorList>
    </citation>
    <scope>NUCLEOTIDE SEQUENCE [LARGE SCALE GENOMIC DNA]</scope>
    <source>
        <strain evidence="1 2">SN-593</strain>
    </source>
</reference>
<sequence length="132" mass="14935">MSPWNLRDLDHALRASWAADTCSPDDRADWRPDNPAWGHCDITALVVHDVFGGLLLVGEVHLDGVQRGHHWWNRLCSGVELDLTREQFRRGQTVGAPRALERPPGPLPRRWEDYLLLRSRVAAHLDPLPGPS</sequence>
<keyword evidence="2" id="KW-1185">Reference proteome</keyword>
<organism evidence="1 2">
    <name type="scientific">Actinacidiphila reveromycinica</name>
    <dbReference type="NCBI Taxonomy" id="659352"/>
    <lineage>
        <taxon>Bacteria</taxon>
        <taxon>Bacillati</taxon>
        <taxon>Actinomycetota</taxon>
        <taxon>Actinomycetes</taxon>
        <taxon>Kitasatosporales</taxon>
        <taxon>Streptomycetaceae</taxon>
        <taxon>Actinacidiphila</taxon>
    </lineage>
</organism>
<evidence type="ECO:0000313" key="2">
    <source>
        <dbReference type="Proteomes" id="UP000595703"/>
    </source>
</evidence>
<proteinExistence type="predicted"/>
<accession>A0A7U3VLM5</accession>
<reference evidence="1 2" key="3">
    <citation type="journal article" date="2011" name="Nat. Chem. Biol.">
        <title>Reveromycin A biosynthesis uses RevG and RevJ for stereospecific spiroacetal formation.</title>
        <authorList>
            <person name="Takahashi S."/>
            <person name="Toyoda A."/>
            <person name="Sekiyama Y."/>
            <person name="Takagi H."/>
            <person name="Nogawa T."/>
            <person name="Uramoto M."/>
            <person name="Suzuki R."/>
            <person name="Koshino H."/>
            <person name="Kumano T."/>
            <person name="Panthee S."/>
            <person name="Dairi T."/>
            <person name="Ishikawa J."/>
            <person name="Ikeda H."/>
            <person name="Sakaki Y."/>
            <person name="Osada H."/>
        </authorList>
    </citation>
    <scope>NUCLEOTIDE SEQUENCE [LARGE SCALE GENOMIC DNA]</scope>
    <source>
        <strain evidence="1 2">SN-593</strain>
    </source>
</reference>
<reference evidence="1 2" key="1">
    <citation type="journal article" date="2010" name="J. Bacteriol.">
        <title>Biochemical characterization of a novel indole prenyltransferase from Streptomyces sp. SN-593.</title>
        <authorList>
            <person name="Takahashi S."/>
            <person name="Takagi H."/>
            <person name="Toyoda A."/>
            <person name="Uramoto M."/>
            <person name="Nogawa T."/>
            <person name="Ueki M."/>
            <person name="Sakaki Y."/>
            <person name="Osada H."/>
        </authorList>
    </citation>
    <scope>NUCLEOTIDE SEQUENCE [LARGE SCALE GENOMIC DNA]</scope>
    <source>
        <strain evidence="1 2">SN-593</strain>
    </source>
</reference>